<accession>A0A1X7UXR1</accession>
<dbReference type="EnsemblMetazoa" id="Aqu2.1.32563_001">
    <property type="protein sequence ID" value="Aqu2.1.32563_001"/>
    <property type="gene ID" value="Aqu2.1.32563"/>
</dbReference>
<dbReference type="AlphaFoldDB" id="A0A1X7UXR1"/>
<evidence type="ECO:0000313" key="1">
    <source>
        <dbReference type="EnsemblMetazoa" id="Aqu2.1.32563_001"/>
    </source>
</evidence>
<proteinExistence type="predicted"/>
<dbReference type="InParanoid" id="A0A1X7UXR1"/>
<name>A0A1X7UXR1_AMPQE</name>
<sequence>MRYLRVPLTGFINRFCLMGLSKRRRTSASSDTISVSVKVTRHVLIAISSHPTATLIT</sequence>
<organism evidence="1">
    <name type="scientific">Amphimedon queenslandica</name>
    <name type="common">Sponge</name>
    <dbReference type="NCBI Taxonomy" id="400682"/>
    <lineage>
        <taxon>Eukaryota</taxon>
        <taxon>Metazoa</taxon>
        <taxon>Porifera</taxon>
        <taxon>Demospongiae</taxon>
        <taxon>Heteroscleromorpha</taxon>
        <taxon>Haplosclerida</taxon>
        <taxon>Niphatidae</taxon>
        <taxon>Amphimedon</taxon>
    </lineage>
</organism>
<protein>
    <submittedName>
        <fullName evidence="1">Uncharacterized protein</fullName>
    </submittedName>
</protein>
<reference evidence="1" key="1">
    <citation type="submission" date="2017-05" db="UniProtKB">
        <authorList>
            <consortium name="EnsemblMetazoa"/>
        </authorList>
    </citation>
    <scope>IDENTIFICATION</scope>
</reference>